<comment type="caution">
    <text evidence="1">The sequence shown here is derived from an EMBL/GenBank/DDBJ whole genome shotgun (WGS) entry which is preliminary data.</text>
</comment>
<dbReference type="HOGENOM" id="CLU_1151239_0_0_9"/>
<organism evidence="1">
    <name type="scientific">Staphylococcus aureus subsp. aureus MN8</name>
    <dbReference type="NCBI Taxonomy" id="548470"/>
    <lineage>
        <taxon>Bacteria</taxon>
        <taxon>Bacillati</taxon>
        <taxon>Bacillota</taxon>
        <taxon>Bacilli</taxon>
        <taxon>Bacillales</taxon>
        <taxon>Staphylococcaceae</taxon>
        <taxon>Staphylococcus</taxon>
    </lineage>
</organism>
<reference evidence="1" key="1">
    <citation type="submission" date="2010-05" db="EMBL/GenBank/DDBJ databases">
        <authorList>
            <person name="Muzny D."/>
            <person name="Qin X."/>
            <person name="Buhay C."/>
            <person name="Dugan-Rocha S."/>
            <person name="Ding Y."/>
            <person name="Chen G."/>
            <person name="Hawes A."/>
            <person name="Holder M."/>
            <person name="Jhangiani S."/>
            <person name="Johnson A."/>
            <person name="Khan Z."/>
            <person name="Li Z."/>
            <person name="Liu W."/>
            <person name="Liu X."/>
            <person name="Perez L."/>
            <person name="Shen H."/>
            <person name="Wang Q."/>
            <person name="Watt J."/>
            <person name="Xi L."/>
            <person name="Xin Y."/>
            <person name="Zhou J."/>
            <person name="Deng J."/>
            <person name="Jiang H."/>
            <person name="Liu Y."/>
            <person name="Qu J."/>
            <person name="Song X.-Z."/>
            <person name="Zhang L."/>
            <person name="Villasana D."/>
            <person name="Johnson A."/>
            <person name="Liu J."/>
            <person name="Liyanage D."/>
            <person name="Lorensuhewa L."/>
            <person name="Robinson T."/>
            <person name="Song A."/>
            <person name="Song B.-B."/>
            <person name="Dinh H."/>
            <person name="Thornton R."/>
            <person name="Coyle M."/>
            <person name="Francisco L."/>
            <person name="Jackson L."/>
            <person name="Javaid M."/>
            <person name="Korchina V."/>
            <person name="Kovar C."/>
            <person name="Mata R."/>
            <person name="Mathew T."/>
            <person name="Ngo R."/>
            <person name="Nguyen L."/>
            <person name="Nguyen N."/>
            <person name="Okwuonu G."/>
            <person name="Ongeri F."/>
            <person name="Pham C."/>
            <person name="Simmons D."/>
            <person name="Wilczek-Boney K."/>
            <person name="Hale W."/>
            <person name="Jakkamsetti A."/>
            <person name="Pham P."/>
            <person name="Ruth R."/>
            <person name="San Lucas F."/>
            <person name="Warren J."/>
            <person name="Zhang J."/>
            <person name="Zhao Z."/>
            <person name="Zhou C."/>
            <person name="Zhu D."/>
            <person name="Lee S."/>
            <person name="Bess C."/>
            <person name="Blankenburg K."/>
            <person name="Forbes L."/>
            <person name="Fu Q."/>
            <person name="Gubbala S."/>
            <person name="Hirani K."/>
            <person name="Jayaseelan J.C."/>
            <person name="Lara F."/>
            <person name="Munidasa M."/>
            <person name="Palculict T."/>
            <person name="Patil S."/>
            <person name="Pu L.-L."/>
            <person name="Saada N."/>
            <person name="Tang L."/>
            <person name="Weissenberger G."/>
            <person name="Zhu Y."/>
            <person name="Hemphill L."/>
            <person name="Shang Y."/>
            <person name="Youmans B."/>
            <person name="Ayvaz T."/>
            <person name="Ross M."/>
            <person name="Santibanez J."/>
            <person name="Aqrawi P."/>
            <person name="Gross S."/>
            <person name="Joshi V."/>
            <person name="Fowler G."/>
            <person name="Nazareth L."/>
            <person name="Reid J."/>
            <person name="Worley K."/>
            <person name="Petrosino J."/>
            <person name="Highlander S."/>
            <person name="Gibbs R."/>
        </authorList>
    </citation>
    <scope>NUCLEOTIDE SEQUENCE [LARGE SCALE GENOMIC DNA]</scope>
    <source>
        <strain evidence="1">MN8</strain>
    </source>
</reference>
<evidence type="ECO:0000313" key="1">
    <source>
        <dbReference type="EMBL" id="EFH95149.1"/>
    </source>
</evidence>
<gene>
    <name evidence="1" type="ORF">HMPREF0769_12770</name>
</gene>
<proteinExistence type="predicted"/>
<sequence>MNNKLIYTSYDGDNILLIDSFIKLVIDFKYIPINPTKSLGYYISTSIHDNDKGECLRDCLSLEMICDELWVFIDNNKYIPEGVRLEIASWLKYKSSPVKYISIPSLLENSSINDDLFLDFDDSNILKEKEISEPVPKKSELRPVNCINILPEHHKYIDWIKYHLFYNKFVPLDYLSIKPYIYFDNIEHYKSELSLLNERCNNISVMPYYVSEDNFNLSFSECKIPKYIKKDWAITTMENKN</sequence>
<dbReference type="Proteomes" id="UP000003455">
    <property type="component" value="Chromosome"/>
</dbReference>
<dbReference type="EMBL" id="ACJA02000004">
    <property type="protein sequence ID" value="EFH95149.1"/>
    <property type="molecule type" value="Genomic_DNA"/>
</dbReference>
<name>A0A0E1X6V8_STAAU</name>
<accession>A0A0E1X6V8</accession>
<dbReference type="RefSeq" id="WP_001060545.1">
    <property type="nucleotide sequence ID" value="NZ_CM000952.1"/>
</dbReference>
<protein>
    <submittedName>
        <fullName evidence="1">Uncharacterized protein</fullName>
    </submittedName>
</protein>
<dbReference type="AlphaFoldDB" id="A0A0E1X6V8"/>